<evidence type="ECO:0000256" key="3">
    <source>
        <dbReference type="ARBA" id="ARBA00022741"/>
    </source>
</evidence>
<dbReference type="InterPro" id="IPR022413">
    <property type="entry name" value="ATP-guanido_PTrfase_N"/>
</dbReference>
<evidence type="ECO:0000256" key="1">
    <source>
        <dbReference type="ARBA" id="ARBA00006798"/>
    </source>
</evidence>
<evidence type="ECO:0000259" key="6">
    <source>
        <dbReference type="PROSITE" id="PS51509"/>
    </source>
</evidence>
<comment type="similarity">
    <text evidence="1">Belongs to the ATP:guanido phosphotransferase family.</text>
</comment>
<organism evidence="8">
    <name type="scientific">hydrothermal vent metagenome</name>
    <dbReference type="NCBI Taxonomy" id="652676"/>
    <lineage>
        <taxon>unclassified sequences</taxon>
        <taxon>metagenomes</taxon>
        <taxon>ecological metagenomes</taxon>
    </lineage>
</organism>
<evidence type="ECO:0000256" key="4">
    <source>
        <dbReference type="ARBA" id="ARBA00022777"/>
    </source>
</evidence>
<dbReference type="PROSITE" id="PS51510">
    <property type="entry name" value="PHOSPHAGEN_KINASE_C"/>
    <property type="match status" value="1"/>
</dbReference>
<keyword evidence="2" id="KW-0808">Transferase</keyword>
<proteinExistence type="inferred from homology"/>
<dbReference type="InterPro" id="IPR014746">
    <property type="entry name" value="Gln_synth/guanido_kin_cat_dom"/>
</dbReference>
<keyword evidence="3" id="KW-0547">Nucleotide-binding</keyword>
<feature type="domain" description="Phosphagen kinase C-terminal" evidence="7">
    <location>
        <begin position="113"/>
        <end position="364"/>
    </location>
</feature>
<reference evidence="8" key="1">
    <citation type="submission" date="2018-06" db="EMBL/GenBank/DDBJ databases">
        <authorList>
            <person name="Zhirakovskaya E."/>
        </authorList>
    </citation>
    <scope>NUCLEOTIDE SEQUENCE</scope>
</reference>
<keyword evidence="4" id="KW-0418">Kinase</keyword>
<feature type="domain" description="Phosphagen kinase N-terminal" evidence="6">
    <location>
        <begin position="2"/>
        <end position="83"/>
    </location>
</feature>
<dbReference type="Pfam" id="PF02807">
    <property type="entry name" value="ATP-gua_PtransN"/>
    <property type="match status" value="1"/>
</dbReference>
<gene>
    <name evidence="8" type="ORF">MNBD_ALPHA11-1833</name>
</gene>
<dbReference type="GO" id="GO:0046314">
    <property type="term" value="P:phosphocreatine biosynthetic process"/>
    <property type="evidence" value="ECO:0007669"/>
    <property type="project" value="InterPro"/>
</dbReference>
<accession>A0A3B0TS96</accession>
<sequence>MTIEKIVGEIEKIKRNHPNNLMARFFNANSFLSLSDDHKKRFMRIINTGIKNPSSEMGAYAMYVDDYEKFSFQLDPMIREFHNIPTESPIAQSNDWDTTKNQCDLGSIDPSLKQISMRVRVARNISTFPLPGAMDKSQRIEFEKLAVLAFGKLADNPAFGGKYLSITPNTDNTINNREYSHRVAAHQMFKDMSADKYLNAANISADWPFGRGMYISQKEDFIIWVGEEDHLRIMAMQTGGNLNDLFERLHTGLKFVGDLLPPFAISPKYGAIASCPTNLGAGMRASLHIKLPNLCANDLKLVRIGEEAKKLGLAVRGAGGEHSGAGEGGLVDISPSARLGVTQMQIMQTLYDGVAALWALENSISN</sequence>
<dbReference type="Gene3D" id="3.30.590.10">
    <property type="entry name" value="Glutamine synthetase/guanido kinase, catalytic domain"/>
    <property type="match status" value="1"/>
</dbReference>
<keyword evidence="5" id="KW-0067">ATP-binding</keyword>
<dbReference type="EMBL" id="UOEQ01000133">
    <property type="protein sequence ID" value="VAW17332.1"/>
    <property type="molecule type" value="Genomic_DNA"/>
</dbReference>
<evidence type="ECO:0000259" key="7">
    <source>
        <dbReference type="PROSITE" id="PS51510"/>
    </source>
</evidence>
<evidence type="ECO:0000256" key="2">
    <source>
        <dbReference type="ARBA" id="ARBA00022679"/>
    </source>
</evidence>
<dbReference type="GO" id="GO:0005524">
    <property type="term" value="F:ATP binding"/>
    <property type="evidence" value="ECO:0007669"/>
    <property type="project" value="UniProtKB-KW"/>
</dbReference>
<dbReference type="SUPFAM" id="SSF55931">
    <property type="entry name" value="Glutamine synthetase/guanido kinase"/>
    <property type="match status" value="1"/>
</dbReference>
<dbReference type="PANTHER" id="PTHR11547">
    <property type="entry name" value="ARGININE OR CREATINE KINASE"/>
    <property type="match status" value="1"/>
</dbReference>
<dbReference type="AlphaFoldDB" id="A0A3B0TS96"/>
<dbReference type="GO" id="GO:0004111">
    <property type="term" value="F:creatine kinase activity"/>
    <property type="evidence" value="ECO:0007669"/>
    <property type="project" value="InterPro"/>
</dbReference>
<dbReference type="InterPro" id="IPR022414">
    <property type="entry name" value="ATP-guanido_PTrfase_cat"/>
</dbReference>
<dbReference type="Pfam" id="PF00217">
    <property type="entry name" value="ATP-gua_Ptrans"/>
    <property type="match status" value="1"/>
</dbReference>
<evidence type="ECO:0000256" key="5">
    <source>
        <dbReference type="ARBA" id="ARBA00022840"/>
    </source>
</evidence>
<dbReference type="GO" id="GO:0005615">
    <property type="term" value="C:extracellular space"/>
    <property type="evidence" value="ECO:0007669"/>
    <property type="project" value="TreeGrafter"/>
</dbReference>
<dbReference type="Gene3D" id="1.10.135.10">
    <property type="entry name" value="ATP:guanido phosphotransferase, N-terminal domain"/>
    <property type="match status" value="1"/>
</dbReference>
<dbReference type="InterPro" id="IPR000749">
    <property type="entry name" value="ATP-guanido_PTrfase"/>
</dbReference>
<protein>
    <recommendedName>
        <fullName evidence="9">ATP:guanido phosphotransferase YacI</fullName>
    </recommendedName>
</protein>
<name>A0A3B0TS96_9ZZZZ</name>
<dbReference type="InterPro" id="IPR036802">
    <property type="entry name" value="ATP-guanido_PTrfase_N_sf"/>
</dbReference>
<dbReference type="PANTHER" id="PTHR11547:SF64">
    <property type="entry name" value="CHROMOSOME UNDETERMINED SCAFFOLD_51, WHOLE GENOME SHOTGUN SEQUENCE"/>
    <property type="match status" value="1"/>
</dbReference>
<evidence type="ECO:0008006" key="9">
    <source>
        <dbReference type="Google" id="ProtNLM"/>
    </source>
</evidence>
<dbReference type="SUPFAM" id="SSF48034">
    <property type="entry name" value="Guanido kinase N-terminal domain"/>
    <property type="match status" value="1"/>
</dbReference>
<dbReference type="PROSITE" id="PS51509">
    <property type="entry name" value="PHOSPHAGEN_KINASE_N"/>
    <property type="match status" value="1"/>
</dbReference>
<evidence type="ECO:0000313" key="8">
    <source>
        <dbReference type="EMBL" id="VAW17332.1"/>
    </source>
</evidence>